<accession>A0A8X6MWR3</accession>
<dbReference type="EMBL" id="BMAW01051669">
    <property type="protein sequence ID" value="GFS81784.1"/>
    <property type="molecule type" value="Genomic_DNA"/>
</dbReference>
<proteinExistence type="predicted"/>
<dbReference type="Proteomes" id="UP000887013">
    <property type="component" value="Unassembled WGS sequence"/>
</dbReference>
<organism evidence="1 2">
    <name type="scientific">Nephila pilipes</name>
    <name type="common">Giant wood spider</name>
    <name type="synonym">Nephila maculata</name>
    <dbReference type="NCBI Taxonomy" id="299642"/>
    <lineage>
        <taxon>Eukaryota</taxon>
        <taxon>Metazoa</taxon>
        <taxon>Ecdysozoa</taxon>
        <taxon>Arthropoda</taxon>
        <taxon>Chelicerata</taxon>
        <taxon>Arachnida</taxon>
        <taxon>Araneae</taxon>
        <taxon>Araneomorphae</taxon>
        <taxon>Entelegynae</taxon>
        <taxon>Araneoidea</taxon>
        <taxon>Nephilidae</taxon>
        <taxon>Nephila</taxon>
    </lineage>
</organism>
<evidence type="ECO:0000313" key="2">
    <source>
        <dbReference type="Proteomes" id="UP000887013"/>
    </source>
</evidence>
<dbReference type="AlphaFoldDB" id="A0A8X6MWR3"/>
<keyword evidence="2" id="KW-1185">Reference proteome</keyword>
<gene>
    <name evidence="1" type="ORF">NPIL_139401</name>
</gene>
<name>A0A8X6MWR3_NEPPI</name>
<protein>
    <submittedName>
        <fullName evidence="1">Uncharacterized protein</fullName>
    </submittedName>
</protein>
<comment type="caution">
    <text evidence="1">The sequence shown here is derived from an EMBL/GenBank/DDBJ whole genome shotgun (WGS) entry which is preliminary data.</text>
</comment>
<sequence length="76" mass="8703">MQSRGQQLPADFIKSLTSTRRRHISPICLDFPAEISDNEVIPAFRYRANIRKLYNYDVSLTPHFVPCGTAAPFSLY</sequence>
<evidence type="ECO:0000313" key="1">
    <source>
        <dbReference type="EMBL" id="GFS81784.1"/>
    </source>
</evidence>
<dbReference type="OrthoDB" id="10269989at2759"/>
<reference evidence="1" key="1">
    <citation type="submission" date="2020-08" db="EMBL/GenBank/DDBJ databases">
        <title>Multicomponent nature underlies the extraordinary mechanical properties of spider dragline silk.</title>
        <authorList>
            <person name="Kono N."/>
            <person name="Nakamura H."/>
            <person name="Mori M."/>
            <person name="Yoshida Y."/>
            <person name="Ohtoshi R."/>
            <person name="Malay A.D."/>
            <person name="Moran D.A.P."/>
            <person name="Tomita M."/>
            <person name="Numata K."/>
            <person name="Arakawa K."/>
        </authorList>
    </citation>
    <scope>NUCLEOTIDE SEQUENCE</scope>
</reference>